<dbReference type="InterPro" id="IPR036291">
    <property type="entry name" value="NAD(P)-bd_dom_sf"/>
</dbReference>
<dbReference type="Gene3D" id="3.90.25.10">
    <property type="entry name" value="UDP-galactose 4-epimerase, domain 1"/>
    <property type="match status" value="1"/>
</dbReference>
<dbReference type="Pfam" id="PF16363">
    <property type="entry name" value="GDP_Man_Dehyd"/>
    <property type="match status" value="1"/>
</dbReference>
<organism evidence="9 10">
    <name type="scientific">Succinatimonas hippei (strain DSM 22608 / JCM 16073 / KCTC 15190 / YIT 12066)</name>
    <dbReference type="NCBI Taxonomy" id="762983"/>
    <lineage>
        <taxon>Bacteria</taxon>
        <taxon>Pseudomonadati</taxon>
        <taxon>Pseudomonadota</taxon>
        <taxon>Gammaproteobacteria</taxon>
        <taxon>Aeromonadales</taxon>
        <taxon>Succinivibrionaceae</taxon>
        <taxon>Succinatimonas</taxon>
    </lineage>
</organism>
<dbReference type="Proteomes" id="UP000018458">
    <property type="component" value="Unassembled WGS sequence"/>
</dbReference>
<reference evidence="9 10" key="1">
    <citation type="submission" date="2011-01" db="EMBL/GenBank/DDBJ databases">
        <authorList>
            <person name="Weinstock G."/>
            <person name="Sodergren E."/>
            <person name="Clifton S."/>
            <person name="Fulton L."/>
            <person name="Fulton B."/>
            <person name="Courtney L."/>
            <person name="Fronick C."/>
            <person name="Harrison M."/>
            <person name="Strong C."/>
            <person name="Farmer C."/>
            <person name="Delahaunty K."/>
            <person name="Markovic C."/>
            <person name="Hall O."/>
            <person name="Minx P."/>
            <person name="Tomlinson C."/>
            <person name="Mitreva M."/>
            <person name="Hou S."/>
            <person name="Chen J."/>
            <person name="Wollam A."/>
            <person name="Pepin K.H."/>
            <person name="Johnson M."/>
            <person name="Bhonagiri V."/>
            <person name="Zhang X."/>
            <person name="Suruliraj S."/>
            <person name="Warren W."/>
            <person name="Chinwalla A."/>
            <person name="Mardis E.R."/>
            <person name="Wilson R.K."/>
        </authorList>
    </citation>
    <scope>NUCLEOTIDE SEQUENCE [LARGE SCALE GENOMIC DNA]</scope>
    <source>
        <strain evidence="10">DSM 22608 / JCM 16073 / KCTC 15190 / YIT 12066</strain>
    </source>
</reference>
<proteinExistence type="inferred from homology"/>
<name>E8LMN7_SUCHY</name>
<dbReference type="InterPro" id="IPR016040">
    <property type="entry name" value="NAD(P)-bd_dom"/>
</dbReference>
<dbReference type="EMBL" id="AEVO01000143">
    <property type="protein sequence ID" value="EFY06221.1"/>
    <property type="molecule type" value="Genomic_DNA"/>
</dbReference>
<feature type="domain" description="NAD(P)-binding" evidence="8">
    <location>
        <begin position="5"/>
        <end position="334"/>
    </location>
</feature>
<evidence type="ECO:0000256" key="4">
    <source>
        <dbReference type="ARBA" id="ARBA00011990"/>
    </source>
</evidence>
<dbReference type="PANTHER" id="PTHR43000">
    <property type="entry name" value="DTDP-D-GLUCOSE 4,6-DEHYDRATASE-RELATED"/>
    <property type="match status" value="1"/>
</dbReference>
<sequence>MANLLVTGGAGFIGSNYVFYHLTNFPADNVVVLDALTYAGCRETLDPLIDNPHFTFVKGDILDEKLVVSLIEKYKIDVIVHFAAESHVDRSILGPDAFIKTNIEGTYCLLKAAYKMWVKDGVCHGHFHHISTDEVFGTLSLTDPPFSEENPYRPNSPYSASKASSDCLVRAFVHTYGLKATITNCSNNYGPRQFPEKLIPLVITNLLTGKEVPVYGDGKQIRDWLFVDDHCRAIDAAILSGQSDKTWNIGGRAELTNLEVVNTVCECIDEEFKEDSSLKDRYPSAYPAKGMSCKKAIVHVTDRPGHDRRYAIDPRKAEAELNFKPSLTFKEGIKLTLLWYLNNDKWWRELKKRTKDFSVR</sequence>
<evidence type="ECO:0000256" key="2">
    <source>
        <dbReference type="ARBA" id="ARBA00001911"/>
    </source>
</evidence>
<keyword evidence="10" id="KW-1185">Reference proteome</keyword>
<comment type="cofactor">
    <cofactor evidence="2 7">
        <name>NAD(+)</name>
        <dbReference type="ChEBI" id="CHEBI:57540"/>
    </cofactor>
</comment>
<accession>E8LMN7</accession>
<keyword evidence="5" id="KW-0520">NAD</keyword>
<dbReference type="InterPro" id="IPR005888">
    <property type="entry name" value="dTDP_Gluc_deHydtase"/>
</dbReference>
<evidence type="ECO:0000313" key="10">
    <source>
        <dbReference type="Proteomes" id="UP000018458"/>
    </source>
</evidence>
<comment type="caution">
    <text evidence="9">The sequence shown here is derived from an EMBL/GenBank/DDBJ whole genome shotgun (WGS) entry which is preliminary data.</text>
</comment>
<dbReference type="SUPFAM" id="SSF51735">
    <property type="entry name" value="NAD(P)-binding Rossmann-fold domains"/>
    <property type="match status" value="1"/>
</dbReference>
<keyword evidence="6 7" id="KW-0456">Lyase</keyword>
<evidence type="ECO:0000256" key="1">
    <source>
        <dbReference type="ARBA" id="ARBA00001539"/>
    </source>
</evidence>
<evidence type="ECO:0000313" key="9">
    <source>
        <dbReference type="EMBL" id="EFY06221.1"/>
    </source>
</evidence>
<dbReference type="Gene3D" id="3.40.50.720">
    <property type="entry name" value="NAD(P)-binding Rossmann-like Domain"/>
    <property type="match status" value="1"/>
</dbReference>
<dbReference type="NCBIfam" id="TIGR01181">
    <property type="entry name" value="dTDP_gluc_dehyt"/>
    <property type="match status" value="1"/>
</dbReference>
<dbReference type="GO" id="GO:0008460">
    <property type="term" value="F:dTDP-glucose 4,6-dehydratase activity"/>
    <property type="evidence" value="ECO:0007669"/>
    <property type="project" value="UniProtKB-EC"/>
</dbReference>
<protein>
    <recommendedName>
        <fullName evidence="4 7">dTDP-glucose 4,6-dehydratase</fullName>
        <ecNumber evidence="4 7">4.2.1.46</ecNumber>
    </recommendedName>
</protein>
<dbReference type="CDD" id="cd05246">
    <property type="entry name" value="dTDP_GD_SDR_e"/>
    <property type="match status" value="1"/>
</dbReference>
<evidence type="ECO:0000256" key="6">
    <source>
        <dbReference type="ARBA" id="ARBA00023239"/>
    </source>
</evidence>
<dbReference type="HOGENOM" id="CLU_007383_1_14_6"/>
<evidence type="ECO:0000256" key="3">
    <source>
        <dbReference type="ARBA" id="ARBA00008178"/>
    </source>
</evidence>
<evidence type="ECO:0000256" key="7">
    <source>
        <dbReference type="RuleBase" id="RU004473"/>
    </source>
</evidence>
<dbReference type="STRING" id="762983.HMPREF9444_02031"/>
<comment type="catalytic activity">
    <reaction evidence="1 7">
        <text>dTDP-alpha-D-glucose = dTDP-4-dehydro-6-deoxy-alpha-D-glucose + H2O</text>
        <dbReference type="Rhea" id="RHEA:17221"/>
        <dbReference type="ChEBI" id="CHEBI:15377"/>
        <dbReference type="ChEBI" id="CHEBI:57477"/>
        <dbReference type="ChEBI" id="CHEBI:57649"/>
        <dbReference type="EC" id="4.2.1.46"/>
    </reaction>
</comment>
<dbReference type="EC" id="4.2.1.46" evidence="4 7"/>
<dbReference type="RefSeq" id="WP_009144175.1">
    <property type="nucleotide sequence ID" value="NZ_GL831067.1"/>
</dbReference>
<dbReference type="OrthoDB" id="9803010at2"/>
<dbReference type="GO" id="GO:0009225">
    <property type="term" value="P:nucleotide-sugar metabolic process"/>
    <property type="evidence" value="ECO:0007669"/>
    <property type="project" value="InterPro"/>
</dbReference>
<dbReference type="eggNOG" id="COG1088">
    <property type="taxonomic scope" value="Bacteria"/>
</dbReference>
<dbReference type="AlphaFoldDB" id="E8LMN7"/>
<comment type="similarity">
    <text evidence="3 7">Belongs to the NAD(P)-dependent epimerase/dehydratase family. dTDP-glucose dehydratase subfamily.</text>
</comment>
<evidence type="ECO:0000259" key="8">
    <source>
        <dbReference type="Pfam" id="PF16363"/>
    </source>
</evidence>
<gene>
    <name evidence="9" type="primary">rfbB</name>
    <name evidence="9" type="ORF">HMPREF9444_02031</name>
</gene>
<evidence type="ECO:0000256" key="5">
    <source>
        <dbReference type="ARBA" id="ARBA00023027"/>
    </source>
</evidence>